<comment type="caution">
    <text evidence="6">The sequence shown here is derived from an EMBL/GenBank/DDBJ whole genome shotgun (WGS) entry which is preliminary data.</text>
</comment>
<keyword evidence="7" id="KW-1185">Reference proteome</keyword>
<accession>A0A9Q0JQL0</accession>
<dbReference type="Gene3D" id="3.40.50.150">
    <property type="entry name" value="Vaccinia Virus protein VP39"/>
    <property type="match status" value="1"/>
</dbReference>
<gene>
    <name evidence="6" type="ORF">Tsubulata_037162</name>
</gene>
<organism evidence="6 7">
    <name type="scientific">Turnera subulata</name>
    <dbReference type="NCBI Taxonomy" id="218843"/>
    <lineage>
        <taxon>Eukaryota</taxon>
        <taxon>Viridiplantae</taxon>
        <taxon>Streptophyta</taxon>
        <taxon>Embryophyta</taxon>
        <taxon>Tracheophyta</taxon>
        <taxon>Spermatophyta</taxon>
        <taxon>Magnoliopsida</taxon>
        <taxon>eudicotyledons</taxon>
        <taxon>Gunneridae</taxon>
        <taxon>Pentapetalae</taxon>
        <taxon>rosids</taxon>
        <taxon>fabids</taxon>
        <taxon>Malpighiales</taxon>
        <taxon>Passifloraceae</taxon>
        <taxon>Turnera</taxon>
    </lineage>
</organism>
<dbReference type="Proteomes" id="UP001141552">
    <property type="component" value="Unassembled WGS sequence"/>
</dbReference>
<dbReference type="InterPro" id="IPR029063">
    <property type="entry name" value="SAM-dependent_MTases_sf"/>
</dbReference>
<dbReference type="GO" id="GO:0032259">
    <property type="term" value="P:methylation"/>
    <property type="evidence" value="ECO:0007669"/>
    <property type="project" value="UniProtKB-KW"/>
</dbReference>
<evidence type="ECO:0000313" key="7">
    <source>
        <dbReference type="Proteomes" id="UP001141552"/>
    </source>
</evidence>
<dbReference type="PANTHER" id="PTHR31009">
    <property type="entry name" value="S-ADENOSYL-L-METHIONINE:CARBOXYL METHYLTRANSFERASE FAMILY PROTEIN"/>
    <property type="match status" value="1"/>
</dbReference>
<reference evidence="6" key="1">
    <citation type="submission" date="2022-02" db="EMBL/GenBank/DDBJ databases">
        <authorList>
            <person name="Henning P.M."/>
            <person name="McCubbin A.G."/>
            <person name="Shore J.S."/>
        </authorList>
    </citation>
    <scope>NUCLEOTIDE SEQUENCE</scope>
    <source>
        <strain evidence="6">F60SS</strain>
        <tissue evidence="6">Leaves</tissue>
    </source>
</reference>
<keyword evidence="4" id="KW-0460">Magnesium</keyword>
<evidence type="ECO:0000256" key="3">
    <source>
        <dbReference type="ARBA" id="ARBA00022723"/>
    </source>
</evidence>
<keyword evidence="2" id="KW-0808">Transferase</keyword>
<protein>
    <recommendedName>
        <fullName evidence="8">S-adenosylmethionine-dependent methyltransferase At5g38100</fullName>
    </recommendedName>
</protein>
<dbReference type="EMBL" id="JAKUCV010000336">
    <property type="protein sequence ID" value="KAJ4850424.1"/>
    <property type="molecule type" value="Genomic_DNA"/>
</dbReference>
<evidence type="ECO:0008006" key="8">
    <source>
        <dbReference type="Google" id="ProtNLM"/>
    </source>
</evidence>
<evidence type="ECO:0000256" key="5">
    <source>
        <dbReference type="SAM" id="MobiDB-lite"/>
    </source>
</evidence>
<name>A0A9Q0JQL0_9ROSI</name>
<proteinExistence type="predicted"/>
<dbReference type="InterPro" id="IPR005299">
    <property type="entry name" value="MeTrfase_7"/>
</dbReference>
<dbReference type="AlphaFoldDB" id="A0A9Q0JQL0"/>
<dbReference type="Gene3D" id="1.10.1200.270">
    <property type="entry name" value="Methyltransferase, alpha-helical capping domain"/>
    <property type="match status" value="1"/>
</dbReference>
<reference evidence="6" key="2">
    <citation type="journal article" date="2023" name="Plants (Basel)">
        <title>Annotation of the Turnera subulata (Passifloraceae) Draft Genome Reveals the S-Locus Evolved after the Divergence of Turneroideae from Passifloroideae in a Stepwise Manner.</title>
        <authorList>
            <person name="Henning P.M."/>
            <person name="Roalson E.H."/>
            <person name="Mir W."/>
            <person name="McCubbin A.G."/>
            <person name="Shore J.S."/>
        </authorList>
    </citation>
    <scope>NUCLEOTIDE SEQUENCE</scope>
    <source>
        <strain evidence="6">F60SS</strain>
    </source>
</reference>
<evidence type="ECO:0000313" key="6">
    <source>
        <dbReference type="EMBL" id="KAJ4850424.1"/>
    </source>
</evidence>
<dbReference type="FunFam" id="3.40.50.150:FF:000103">
    <property type="entry name" value="SABATH methyltransferase 1"/>
    <property type="match status" value="1"/>
</dbReference>
<feature type="region of interest" description="Disordered" evidence="5">
    <location>
        <begin position="1"/>
        <end position="22"/>
    </location>
</feature>
<keyword evidence="3" id="KW-0479">Metal-binding</keyword>
<dbReference type="OrthoDB" id="1523883at2759"/>
<dbReference type="Pfam" id="PF03492">
    <property type="entry name" value="Methyltransf_7"/>
    <property type="match status" value="1"/>
</dbReference>
<dbReference type="InterPro" id="IPR042086">
    <property type="entry name" value="MeTrfase_capping"/>
</dbReference>
<sequence>MAHEISDEPLAMVGGDGPRSYSKNSQFQRAVADAAKGMITEGINQNLDFKNQNLDFRVADFGCSVGPNTFLAVENIIEAVNSKYENQLHSPNPVPLEFQVFFNDVTSNDFNTLFRTLPAYPKYFAAGVPGSFYGRLFPKSTIHFAHSSSAMHWLSKIPREILDSNSPAWNKGSIHCSGTVKEVVEAYSAQFRSDMDCFLDARAQEMVGGGLMAITILGLPEGARMFQTGYGIFYDLLGSCLNDMAKLGVLRQEQVDSFNLPLYHPYVKELEEIINKNGYFSIQRIEKFRKPLSSLKPSVEVLVSTLRAYTADLFKRHFGEDDVVVDQIYEHFGKKLSDNFSIFDEAKHQHTEIFTLLKRHV</sequence>
<dbReference type="GO" id="GO:0008168">
    <property type="term" value="F:methyltransferase activity"/>
    <property type="evidence" value="ECO:0007669"/>
    <property type="project" value="UniProtKB-KW"/>
</dbReference>
<evidence type="ECO:0000256" key="1">
    <source>
        <dbReference type="ARBA" id="ARBA00022603"/>
    </source>
</evidence>
<dbReference type="GO" id="GO:0046872">
    <property type="term" value="F:metal ion binding"/>
    <property type="evidence" value="ECO:0007669"/>
    <property type="project" value="UniProtKB-KW"/>
</dbReference>
<dbReference type="SUPFAM" id="SSF53335">
    <property type="entry name" value="S-adenosyl-L-methionine-dependent methyltransferases"/>
    <property type="match status" value="1"/>
</dbReference>
<keyword evidence="1" id="KW-0489">Methyltransferase</keyword>
<evidence type="ECO:0000256" key="2">
    <source>
        <dbReference type="ARBA" id="ARBA00022679"/>
    </source>
</evidence>
<evidence type="ECO:0000256" key="4">
    <source>
        <dbReference type="ARBA" id="ARBA00022842"/>
    </source>
</evidence>